<evidence type="ECO:0000313" key="2">
    <source>
        <dbReference type="EMBL" id="TFW27956.1"/>
    </source>
</evidence>
<feature type="chain" id="PRO_5021434336" evidence="1">
    <location>
        <begin position="31"/>
        <end position="204"/>
    </location>
</feature>
<proteinExistence type="predicted"/>
<protein>
    <submittedName>
        <fullName evidence="2">YfiR family protein</fullName>
    </submittedName>
</protein>
<keyword evidence="3" id="KW-1185">Reference proteome</keyword>
<dbReference type="OrthoDB" id="277577at2"/>
<name>A0A4Y9ST82_9BURK</name>
<sequence length="204" mass="21735">MERMYMAPPRKRLRRALVRAAFGCCVIVLAAAGFALRPASAQSGPSSLALEQRVKVAFLYKFLGYTEFPVNAFADAASPIVIGVVGADDMAAELARTVAGRSINNRPVAVRALRESELGTSLHLLFVAGSDCAKGARLVKAATGALLVVTECESGAPRGSVINFRIVDERVRFDVALDVAERNNVKLSSRLLTVANHVQKGAQP</sequence>
<organism evidence="2 3">
    <name type="scientific">Massilia horti</name>
    <dbReference type="NCBI Taxonomy" id="2562153"/>
    <lineage>
        <taxon>Bacteria</taxon>
        <taxon>Pseudomonadati</taxon>
        <taxon>Pseudomonadota</taxon>
        <taxon>Betaproteobacteria</taxon>
        <taxon>Burkholderiales</taxon>
        <taxon>Oxalobacteraceae</taxon>
        <taxon>Telluria group</taxon>
        <taxon>Massilia</taxon>
    </lineage>
</organism>
<gene>
    <name evidence="2" type="ORF">E4O92_22595</name>
</gene>
<dbReference type="EMBL" id="SPUM01000144">
    <property type="protein sequence ID" value="TFW27956.1"/>
    <property type="molecule type" value="Genomic_DNA"/>
</dbReference>
<reference evidence="2 3" key="1">
    <citation type="submission" date="2019-03" db="EMBL/GenBank/DDBJ databases">
        <title>Draft genome of Massilia hortus sp. nov., a novel bacterial species of the Oxalobacteraceae family.</title>
        <authorList>
            <person name="Peta V."/>
            <person name="Raths R."/>
            <person name="Bucking H."/>
        </authorList>
    </citation>
    <scope>NUCLEOTIDE SEQUENCE [LARGE SCALE GENOMIC DNA]</scope>
    <source>
        <strain evidence="2 3">ONC3</strain>
    </source>
</reference>
<dbReference type="InterPro" id="IPR025293">
    <property type="entry name" value="YfiR/HmsC-like"/>
</dbReference>
<feature type="signal peptide" evidence="1">
    <location>
        <begin position="1"/>
        <end position="30"/>
    </location>
</feature>
<evidence type="ECO:0000313" key="3">
    <source>
        <dbReference type="Proteomes" id="UP000297258"/>
    </source>
</evidence>
<comment type="caution">
    <text evidence="2">The sequence shown here is derived from an EMBL/GenBank/DDBJ whole genome shotgun (WGS) entry which is preliminary data.</text>
</comment>
<evidence type="ECO:0000256" key="1">
    <source>
        <dbReference type="SAM" id="SignalP"/>
    </source>
</evidence>
<accession>A0A4Y9ST82</accession>
<dbReference type="Proteomes" id="UP000297258">
    <property type="component" value="Unassembled WGS sequence"/>
</dbReference>
<keyword evidence="1" id="KW-0732">Signal</keyword>
<dbReference type="Pfam" id="PF13689">
    <property type="entry name" value="DUF4154"/>
    <property type="match status" value="1"/>
</dbReference>
<dbReference type="AlphaFoldDB" id="A0A4Y9ST82"/>